<feature type="domain" description="Beta-lactamase-related" evidence="1">
    <location>
        <begin position="38"/>
        <end position="403"/>
    </location>
</feature>
<dbReference type="InterPro" id="IPR050789">
    <property type="entry name" value="Diverse_Enzym_Activities"/>
</dbReference>
<gene>
    <name evidence="2" type="ORF">EDC50_2289</name>
</gene>
<protein>
    <submittedName>
        <fullName evidence="2">CubicO group peptidase (Beta-lactamase class C family)</fullName>
    </submittedName>
</protein>
<organism evidence="2 3">
    <name type="scientific">Vulcaniibacterium tengchongense</name>
    <dbReference type="NCBI Taxonomy" id="1273429"/>
    <lineage>
        <taxon>Bacteria</taxon>
        <taxon>Pseudomonadati</taxon>
        <taxon>Pseudomonadota</taxon>
        <taxon>Gammaproteobacteria</taxon>
        <taxon>Lysobacterales</taxon>
        <taxon>Lysobacteraceae</taxon>
        <taxon>Vulcaniibacterium</taxon>
    </lineage>
</organism>
<dbReference type="SUPFAM" id="SSF56601">
    <property type="entry name" value="beta-lactamase/transpeptidase-like"/>
    <property type="match status" value="1"/>
</dbReference>
<dbReference type="Proteomes" id="UP000269708">
    <property type="component" value="Unassembled WGS sequence"/>
</dbReference>
<dbReference type="PANTHER" id="PTHR43283">
    <property type="entry name" value="BETA-LACTAMASE-RELATED"/>
    <property type="match status" value="1"/>
</dbReference>
<dbReference type="RefSeq" id="WP_158635729.1">
    <property type="nucleotide sequence ID" value="NZ_RKQN01000003.1"/>
</dbReference>
<reference evidence="2 3" key="1">
    <citation type="submission" date="2018-11" db="EMBL/GenBank/DDBJ databases">
        <title>Genomic Encyclopedia of Type Strains, Phase IV (KMG-IV): sequencing the most valuable type-strain genomes for metagenomic binning, comparative biology and taxonomic classification.</title>
        <authorList>
            <person name="Goeker M."/>
        </authorList>
    </citation>
    <scope>NUCLEOTIDE SEQUENCE [LARGE SCALE GENOMIC DNA]</scope>
    <source>
        <strain evidence="2 3">DSM 25623</strain>
    </source>
</reference>
<dbReference type="InterPro" id="IPR001466">
    <property type="entry name" value="Beta-lactam-related"/>
</dbReference>
<accession>A0A3N4V275</accession>
<dbReference type="EMBL" id="RKQN01000003">
    <property type="protein sequence ID" value="RPE77036.1"/>
    <property type="molecule type" value="Genomic_DNA"/>
</dbReference>
<dbReference type="PANTHER" id="PTHR43283:SF3">
    <property type="entry name" value="BETA-LACTAMASE FAMILY PROTEIN (AFU_ORTHOLOGUE AFUA_5G07500)"/>
    <property type="match status" value="1"/>
</dbReference>
<dbReference type="Gene3D" id="3.40.710.10">
    <property type="entry name" value="DD-peptidase/beta-lactamase superfamily"/>
    <property type="match status" value="1"/>
</dbReference>
<keyword evidence="3" id="KW-1185">Reference proteome</keyword>
<dbReference type="InterPro" id="IPR012338">
    <property type="entry name" value="Beta-lactam/transpept-like"/>
</dbReference>
<evidence type="ECO:0000313" key="3">
    <source>
        <dbReference type="Proteomes" id="UP000269708"/>
    </source>
</evidence>
<name>A0A3N4V275_9GAMM</name>
<evidence type="ECO:0000259" key="1">
    <source>
        <dbReference type="Pfam" id="PF00144"/>
    </source>
</evidence>
<proteinExistence type="predicted"/>
<evidence type="ECO:0000313" key="2">
    <source>
        <dbReference type="EMBL" id="RPE77036.1"/>
    </source>
</evidence>
<dbReference type="OrthoDB" id="119951at2"/>
<dbReference type="AlphaFoldDB" id="A0A3N4V275"/>
<sequence>MALLLGAAASAGADPASPLPPVEPARAGFSTEGLHRIDALLERATDADGYPGAVALIARDGRLVAWRGYGHRDRARTAPMPRDAIFRVYSMSKTVATAAALILVEEGKLELDAPLGEYLPEFAHVQVLAGGDAGAPRLRPPARPITVRDLMTHTAGFASGNGASPAADELLRRADLHGARDLADFAARLSRVPLAADPGTRFAYDGAAIEALGRVIEVASGQPLARFLRERLFLPLGMRDTGFEVPERERARVVDLVTRDAEGRTVLADTAGARRPGARLNAYDSGAGGLYSTAADYARFCQMLLDGGRLGDVRILRRATVAAMFRNQLEGRLQPPVTEFSDAEGFGLGGAVLLDPEGKGRNGAPGQFGWSGAASTYYSIDPRERLVAILLLQYLPRDDARDPPKLATPFFNLVHEAIAP</sequence>
<comment type="caution">
    <text evidence="2">The sequence shown here is derived from an EMBL/GenBank/DDBJ whole genome shotgun (WGS) entry which is preliminary data.</text>
</comment>
<dbReference type="Pfam" id="PF00144">
    <property type="entry name" value="Beta-lactamase"/>
    <property type="match status" value="1"/>
</dbReference>